<dbReference type="AlphaFoldDB" id="A0A9W8LDK1"/>
<feature type="compositionally biased region" description="Low complexity" evidence="1">
    <location>
        <begin position="363"/>
        <end position="374"/>
    </location>
</feature>
<dbReference type="EMBL" id="JANBUH010000034">
    <property type="protein sequence ID" value="KAJ2756168.1"/>
    <property type="molecule type" value="Genomic_DNA"/>
</dbReference>
<keyword evidence="4" id="KW-1185">Reference proteome</keyword>
<dbReference type="SUPFAM" id="SSF46934">
    <property type="entry name" value="UBA-like"/>
    <property type="match status" value="1"/>
</dbReference>
<feature type="compositionally biased region" description="Polar residues" evidence="1">
    <location>
        <begin position="106"/>
        <end position="126"/>
    </location>
</feature>
<feature type="compositionally biased region" description="Low complexity" evidence="1">
    <location>
        <begin position="93"/>
        <end position="105"/>
    </location>
</feature>
<accession>A0A9W8LDK1</accession>
<dbReference type="Pfam" id="PF00627">
    <property type="entry name" value="UBA"/>
    <property type="match status" value="1"/>
</dbReference>
<gene>
    <name evidence="3" type="ORF">GGI19_001059</name>
</gene>
<evidence type="ECO:0000259" key="2">
    <source>
        <dbReference type="PROSITE" id="PS50030"/>
    </source>
</evidence>
<evidence type="ECO:0000256" key="1">
    <source>
        <dbReference type="SAM" id="MobiDB-lite"/>
    </source>
</evidence>
<feature type="compositionally biased region" description="Low complexity" evidence="1">
    <location>
        <begin position="440"/>
        <end position="454"/>
    </location>
</feature>
<organism evidence="3 4">
    <name type="scientific">Coemansia pectinata</name>
    <dbReference type="NCBI Taxonomy" id="1052879"/>
    <lineage>
        <taxon>Eukaryota</taxon>
        <taxon>Fungi</taxon>
        <taxon>Fungi incertae sedis</taxon>
        <taxon>Zoopagomycota</taxon>
        <taxon>Kickxellomycotina</taxon>
        <taxon>Kickxellomycetes</taxon>
        <taxon>Kickxellales</taxon>
        <taxon>Kickxellaceae</taxon>
        <taxon>Coemansia</taxon>
    </lineage>
</organism>
<dbReference type="PROSITE" id="PS50030">
    <property type="entry name" value="UBA"/>
    <property type="match status" value="1"/>
</dbReference>
<feature type="region of interest" description="Disordered" evidence="1">
    <location>
        <begin position="337"/>
        <end position="505"/>
    </location>
</feature>
<evidence type="ECO:0000313" key="4">
    <source>
        <dbReference type="Proteomes" id="UP001140011"/>
    </source>
</evidence>
<dbReference type="InterPro" id="IPR015940">
    <property type="entry name" value="UBA"/>
</dbReference>
<dbReference type="Proteomes" id="UP001140011">
    <property type="component" value="Unassembled WGS sequence"/>
</dbReference>
<evidence type="ECO:0000313" key="3">
    <source>
        <dbReference type="EMBL" id="KAJ2756168.1"/>
    </source>
</evidence>
<feature type="compositionally biased region" description="Low complexity" evidence="1">
    <location>
        <begin position="337"/>
        <end position="347"/>
    </location>
</feature>
<proteinExistence type="predicted"/>
<feature type="domain" description="UBA" evidence="2">
    <location>
        <begin position="495"/>
        <end position="541"/>
    </location>
</feature>
<sequence>MNEHVQGVKLRFELPFKLPAPVSFPFESIGDFRPISRIPKYDFSLEKKIMKEISKQKQEDQFNMLRQAQQQLSMVDLIASRKNRHKGKEPERASQAAAAAAASSSVTSTLTKPRSDSGVTRPQSAAATGVYASTDAAKRKQAESSTPLQPQPKPQKPAQALDGPPAHFGAGTSPAGTIAAVQGSQVERPHSAEPALTTTQPTAAVRPMQPAISQQFVASTTAATYRPMYQPVGNSMPTSTASMAGGPSNFHQTAVIRPQGNTQQPQPQLQAAGMYRPGASAALSMYPSPNFSTGYPVQSSVGQQASLSAISSSGGLGSMLGPGMNNAAPRPILQQQLQPQMQPVSQPRPQFQTHLQIPPPSPQQQLQYSQPGIPMATPQQTNVPRIEPKPNQISSSFGSHPSWTQDAPPSQSGAVSRPALPPKPDEWKLGASAQPPSLLSGEPVQSPSASSSGPLPLPPRRNVNQSDPAAPAIPPKPFTSFSEFDYARDEPSGASNSEQSSGHVEQVSTLVSMGFSRPQALQALEMYDYDVNKASNYLIDKAF</sequence>
<feature type="region of interest" description="Disordered" evidence="1">
    <location>
        <begin position="82"/>
        <end position="208"/>
    </location>
</feature>
<feature type="compositionally biased region" description="Polar residues" evidence="1">
    <location>
        <begin position="493"/>
        <end position="505"/>
    </location>
</feature>
<dbReference type="SMART" id="SM00165">
    <property type="entry name" value="UBA"/>
    <property type="match status" value="1"/>
</dbReference>
<dbReference type="OrthoDB" id="524326at2759"/>
<dbReference type="InterPro" id="IPR009060">
    <property type="entry name" value="UBA-like_sf"/>
</dbReference>
<reference evidence="3" key="1">
    <citation type="submission" date="2022-07" db="EMBL/GenBank/DDBJ databases">
        <title>Phylogenomic reconstructions and comparative analyses of Kickxellomycotina fungi.</title>
        <authorList>
            <person name="Reynolds N.K."/>
            <person name="Stajich J.E."/>
            <person name="Barry K."/>
            <person name="Grigoriev I.V."/>
            <person name="Crous P."/>
            <person name="Smith M.E."/>
        </authorList>
    </citation>
    <scope>NUCLEOTIDE SEQUENCE</scope>
    <source>
        <strain evidence="3">BCRC 34297</strain>
    </source>
</reference>
<name>A0A9W8LDK1_9FUNG</name>
<comment type="caution">
    <text evidence="3">The sequence shown here is derived from an EMBL/GenBank/DDBJ whole genome shotgun (WGS) entry which is preliminary data.</text>
</comment>
<dbReference type="CDD" id="cd14270">
    <property type="entry name" value="UBA"/>
    <property type="match status" value="1"/>
</dbReference>
<dbReference type="Gene3D" id="1.10.8.10">
    <property type="entry name" value="DNA helicase RuvA subunit, C-terminal domain"/>
    <property type="match status" value="1"/>
</dbReference>
<protein>
    <recommendedName>
        <fullName evidence="2">UBA domain-containing protein</fullName>
    </recommendedName>
</protein>
<feature type="compositionally biased region" description="Polar residues" evidence="1">
    <location>
        <begin position="391"/>
        <end position="414"/>
    </location>
</feature>